<comment type="subcellular location">
    <subcellularLocation>
        <location evidence="1">Membrane</location>
        <topology evidence="1">Single-pass membrane protein</topology>
    </subcellularLocation>
</comment>
<dbReference type="Gene3D" id="1.20.1440.20">
    <property type="entry name" value="LemA-like domain"/>
    <property type="match status" value="1"/>
</dbReference>
<keyword evidence="4 6" id="KW-1133">Transmembrane helix</keyword>
<dbReference type="PANTHER" id="PTHR34478">
    <property type="entry name" value="PROTEIN LEMA"/>
    <property type="match status" value="1"/>
</dbReference>
<dbReference type="InterPro" id="IPR007156">
    <property type="entry name" value="MamQ_LemA"/>
</dbReference>
<dbReference type="PANTHER" id="PTHR34478:SF1">
    <property type="entry name" value="PROTEIN LEMA"/>
    <property type="match status" value="1"/>
</dbReference>
<keyword evidence="5 6" id="KW-0472">Membrane</keyword>
<evidence type="ECO:0000256" key="4">
    <source>
        <dbReference type="ARBA" id="ARBA00022989"/>
    </source>
</evidence>
<dbReference type="InterPro" id="IPR023353">
    <property type="entry name" value="LemA-like_dom_sf"/>
</dbReference>
<proteinExistence type="inferred from homology"/>
<feature type="transmembrane region" description="Helical" evidence="6">
    <location>
        <begin position="6"/>
        <end position="24"/>
    </location>
</feature>
<dbReference type="SUPFAM" id="SSF140478">
    <property type="entry name" value="LemA-like"/>
    <property type="match status" value="1"/>
</dbReference>
<evidence type="ECO:0000256" key="1">
    <source>
        <dbReference type="ARBA" id="ARBA00004167"/>
    </source>
</evidence>
<dbReference type="Proteomes" id="UP001637996">
    <property type="component" value="Unassembled WGS sequence"/>
</dbReference>
<evidence type="ECO:0000313" key="8">
    <source>
        <dbReference type="Proteomes" id="UP001637996"/>
    </source>
</evidence>
<dbReference type="RefSeq" id="WP_410030943.1">
    <property type="nucleotide sequence ID" value="NZ_JBGMEI010000003.1"/>
</dbReference>
<comment type="similarity">
    <text evidence="2">Belongs to the LemA family.</text>
</comment>
<evidence type="ECO:0000313" key="7">
    <source>
        <dbReference type="EMBL" id="MFO3665235.1"/>
    </source>
</evidence>
<dbReference type="Pfam" id="PF04011">
    <property type="entry name" value="LemA"/>
    <property type="match status" value="1"/>
</dbReference>
<keyword evidence="8" id="KW-1185">Reference proteome</keyword>
<evidence type="ECO:0000256" key="6">
    <source>
        <dbReference type="SAM" id="Phobius"/>
    </source>
</evidence>
<evidence type="ECO:0000256" key="3">
    <source>
        <dbReference type="ARBA" id="ARBA00022692"/>
    </source>
</evidence>
<keyword evidence="3 6" id="KW-0812">Transmembrane</keyword>
<comment type="caution">
    <text evidence="7">The sequence shown here is derived from an EMBL/GenBank/DDBJ whole genome shotgun (WGS) entry which is preliminary data.</text>
</comment>
<reference evidence="7 8" key="1">
    <citation type="journal article" date="2025" name="Anaerobe">
        <title>Description of Anaerococcus kampingiae sp. nov., Anaerococcus groningensis sp. nov., Anaerococcus martiniensis sp. nov., and Anaerococcus cruorum sp. nov., isolated from human clinical specimens.</title>
        <authorList>
            <person name="Boiten K.E."/>
            <person name="Meijer J."/>
            <person name="van Wezel E.M."/>
            <person name="Veloo A.C.M."/>
        </authorList>
    </citation>
    <scope>NUCLEOTIDE SEQUENCE [LARGE SCALE GENOMIC DNA]</scope>
    <source>
        <strain evidence="7 8">ENR0831</strain>
    </source>
</reference>
<protein>
    <submittedName>
        <fullName evidence="7">LemA family protein</fullName>
    </submittedName>
</protein>
<sequence length="181" mass="20774">MGYIILIIVVLIILAVVGVYNSLVRKNEMVANAMNQIGTQLQSRWDALNNLIDATKDYAKYESETLDKITKNRTGVNKNSSPADVSREENEFKSALNQFYAVAENYPDLKSSQVYKSTMDSINKYEDNVRHSRMIYNDTVTSFNRYIKSFPQNLFAGMFGYGEKDYFKNEEVSNQAPKWNS</sequence>
<name>A0ABW9MAS9_9FIRM</name>
<accession>A0ABW9MAS9</accession>
<dbReference type="EMBL" id="JBGMEI010000003">
    <property type="protein sequence ID" value="MFO3665235.1"/>
    <property type="molecule type" value="Genomic_DNA"/>
</dbReference>
<gene>
    <name evidence="7" type="ORF">ACCQ41_03075</name>
</gene>
<evidence type="ECO:0000256" key="2">
    <source>
        <dbReference type="ARBA" id="ARBA00008854"/>
    </source>
</evidence>
<evidence type="ECO:0000256" key="5">
    <source>
        <dbReference type="ARBA" id="ARBA00023136"/>
    </source>
</evidence>
<organism evidence="7 8">
    <name type="scientific">Anaerococcus martiniensis</name>
    <dbReference type="NCBI Taxonomy" id="3115615"/>
    <lineage>
        <taxon>Bacteria</taxon>
        <taxon>Bacillati</taxon>
        <taxon>Bacillota</taxon>
        <taxon>Tissierellia</taxon>
        <taxon>Tissierellales</taxon>
        <taxon>Peptoniphilaceae</taxon>
        <taxon>Anaerococcus</taxon>
    </lineage>
</organism>